<feature type="transmembrane region" description="Helical" evidence="4">
    <location>
        <begin position="287"/>
        <end position="303"/>
    </location>
</feature>
<dbReference type="PANTHER" id="PTHR44858">
    <property type="entry name" value="TETRATRICOPEPTIDE REPEAT PROTEIN 6"/>
    <property type="match status" value="1"/>
</dbReference>
<evidence type="ECO:0000256" key="4">
    <source>
        <dbReference type="SAM" id="Phobius"/>
    </source>
</evidence>
<dbReference type="SMART" id="SM00028">
    <property type="entry name" value="TPR"/>
    <property type="match status" value="4"/>
</dbReference>
<feature type="repeat" description="TPR" evidence="3">
    <location>
        <begin position="137"/>
        <end position="170"/>
    </location>
</feature>
<evidence type="ECO:0000256" key="3">
    <source>
        <dbReference type="PROSITE-ProRule" id="PRU00339"/>
    </source>
</evidence>
<accession>A0A3E0HHQ1</accession>
<dbReference type="Pfam" id="PF13432">
    <property type="entry name" value="TPR_16"/>
    <property type="match status" value="1"/>
</dbReference>
<dbReference type="InterPro" id="IPR011990">
    <property type="entry name" value="TPR-like_helical_dom_sf"/>
</dbReference>
<proteinExistence type="predicted"/>
<feature type="transmembrane region" description="Helical" evidence="4">
    <location>
        <begin position="224"/>
        <end position="243"/>
    </location>
</feature>
<dbReference type="InterPro" id="IPR019734">
    <property type="entry name" value="TPR_rpt"/>
</dbReference>
<dbReference type="Gene3D" id="1.25.40.10">
    <property type="entry name" value="Tetratricopeptide repeat domain"/>
    <property type="match status" value="2"/>
</dbReference>
<dbReference type="AlphaFoldDB" id="A0A3E0HHQ1"/>
<organism evidence="5 6">
    <name type="scientific">Kutzneria buriramensis</name>
    <dbReference type="NCBI Taxonomy" id="1045776"/>
    <lineage>
        <taxon>Bacteria</taxon>
        <taxon>Bacillati</taxon>
        <taxon>Actinomycetota</taxon>
        <taxon>Actinomycetes</taxon>
        <taxon>Pseudonocardiales</taxon>
        <taxon>Pseudonocardiaceae</taxon>
        <taxon>Kutzneria</taxon>
    </lineage>
</organism>
<dbReference type="EMBL" id="QUNO01000008">
    <property type="protein sequence ID" value="REH44886.1"/>
    <property type="molecule type" value="Genomic_DNA"/>
</dbReference>
<dbReference type="RefSeq" id="WP_116176788.1">
    <property type="nucleotide sequence ID" value="NZ_CP144375.1"/>
</dbReference>
<evidence type="ECO:0000256" key="2">
    <source>
        <dbReference type="ARBA" id="ARBA00022803"/>
    </source>
</evidence>
<feature type="transmembrane region" description="Helical" evidence="4">
    <location>
        <begin position="309"/>
        <end position="325"/>
    </location>
</feature>
<keyword evidence="1" id="KW-0677">Repeat</keyword>
<comment type="caution">
    <text evidence="5">The sequence shown here is derived from an EMBL/GenBank/DDBJ whole genome shotgun (WGS) entry which is preliminary data.</text>
</comment>
<dbReference type="PROSITE" id="PS50005">
    <property type="entry name" value="TPR"/>
    <property type="match status" value="1"/>
</dbReference>
<evidence type="ECO:0000313" key="6">
    <source>
        <dbReference type="Proteomes" id="UP000256269"/>
    </source>
</evidence>
<dbReference type="PANTHER" id="PTHR44858:SF1">
    <property type="entry name" value="UDP-N-ACETYLGLUCOSAMINE--PEPTIDE N-ACETYLGLUCOSAMINYLTRANSFERASE SPINDLY-RELATED"/>
    <property type="match status" value="1"/>
</dbReference>
<evidence type="ECO:0000256" key="1">
    <source>
        <dbReference type="ARBA" id="ARBA00022737"/>
    </source>
</evidence>
<keyword evidence="4" id="KW-0812">Transmembrane</keyword>
<dbReference type="SUPFAM" id="SSF48452">
    <property type="entry name" value="TPR-like"/>
    <property type="match status" value="1"/>
</dbReference>
<keyword evidence="2 3" id="KW-0802">TPR repeat</keyword>
<dbReference type="OrthoDB" id="3575180at2"/>
<keyword evidence="6" id="KW-1185">Reference proteome</keyword>
<name>A0A3E0HHQ1_9PSEU</name>
<gene>
    <name evidence="5" type="ORF">BCF44_108367</name>
</gene>
<dbReference type="Pfam" id="PF13428">
    <property type="entry name" value="TPR_14"/>
    <property type="match status" value="1"/>
</dbReference>
<keyword evidence="4" id="KW-0472">Membrane</keyword>
<keyword evidence="4" id="KW-1133">Transmembrane helix</keyword>
<dbReference type="InterPro" id="IPR050498">
    <property type="entry name" value="Ycf3"/>
</dbReference>
<dbReference type="Proteomes" id="UP000256269">
    <property type="component" value="Unassembled WGS sequence"/>
</dbReference>
<evidence type="ECO:0000313" key="5">
    <source>
        <dbReference type="EMBL" id="REH44886.1"/>
    </source>
</evidence>
<reference evidence="5 6" key="1">
    <citation type="submission" date="2018-08" db="EMBL/GenBank/DDBJ databases">
        <title>Genomic Encyclopedia of Archaeal and Bacterial Type Strains, Phase II (KMG-II): from individual species to whole genera.</title>
        <authorList>
            <person name="Goeker M."/>
        </authorList>
    </citation>
    <scope>NUCLEOTIDE SEQUENCE [LARGE SCALE GENOMIC DNA]</scope>
    <source>
        <strain evidence="5 6">DSM 45791</strain>
    </source>
</reference>
<protein>
    <submittedName>
        <fullName evidence="5">Tetratricopeptide repeat protein</fullName>
    </submittedName>
</protein>
<sequence length="334" mass="36346">MDTIARARTLIDLGRHDQAKAELAKALADDPASTEAWCLLAQCEQKTGDIKAMLHASTQALASNPDSEWGHRLQALAQHKLGWHADAVRTAREAVRLAPNQWQQYVVLVTAMMPLKQFHGEAALAADRAVELAPLQSETHLTRGVLLGSMGNLVAAERNYREALRLDPENAAARNNLATIELRGNKLEAATAGFAAALAENPRLQVARDNIDLVCRRVLRSTRLAAQMVFVGVALVAITYEGGRTFPEVVAGLLVLMWLVMVGRLLGRLAKPVRAHLYSILRNDRRFLPTTLATVVFIGAALAAAWMPILLLGIGIAATFAYFVSDRLRRGSTA</sequence>
<feature type="transmembrane region" description="Helical" evidence="4">
    <location>
        <begin position="249"/>
        <end position="266"/>
    </location>
</feature>